<gene>
    <name evidence="2" type="ORF">P775_07100</name>
</gene>
<dbReference type="EMBL" id="AWWI01000050">
    <property type="protein sequence ID" value="PIL20924.1"/>
    <property type="molecule type" value="Genomic_DNA"/>
</dbReference>
<protein>
    <submittedName>
        <fullName evidence="2">Uncharacterized protein</fullName>
    </submittedName>
</protein>
<dbReference type="Proteomes" id="UP000231259">
    <property type="component" value="Unassembled WGS sequence"/>
</dbReference>
<evidence type="ECO:0000313" key="2">
    <source>
        <dbReference type="EMBL" id="PIL20924.1"/>
    </source>
</evidence>
<feature type="transmembrane region" description="Helical" evidence="1">
    <location>
        <begin position="118"/>
        <end position="135"/>
    </location>
</feature>
<dbReference type="RefSeq" id="WP_099910266.1">
    <property type="nucleotide sequence ID" value="NZ_AWWI01000050.1"/>
</dbReference>
<evidence type="ECO:0000256" key="1">
    <source>
        <dbReference type="SAM" id="Phobius"/>
    </source>
</evidence>
<reference evidence="2 3" key="1">
    <citation type="submission" date="2013-09" db="EMBL/GenBank/DDBJ databases">
        <title>Genome sequencing of Phaeobacter antarcticus sp. nov. SM1211.</title>
        <authorList>
            <person name="Zhang X.-Y."/>
            <person name="Liu C."/>
            <person name="Chen X.-L."/>
            <person name="Xie B.-B."/>
            <person name="Qin Q.-L."/>
            <person name="Rong J.-C."/>
            <person name="Zhang Y.-Z."/>
        </authorList>
    </citation>
    <scope>NUCLEOTIDE SEQUENCE [LARGE SCALE GENOMIC DNA]</scope>
    <source>
        <strain evidence="2 3">SM1211</strain>
    </source>
</reference>
<dbReference type="OrthoDB" id="7283160at2"/>
<dbReference type="AlphaFoldDB" id="A0A2G8RH71"/>
<evidence type="ECO:0000313" key="3">
    <source>
        <dbReference type="Proteomes" id="UP000231259"/>
    </source>
</evidence>
<name>A0A2G8RH71_9RHOB</name>
<organism evidence="2 3">
    <name type="scientific">Puniceibacterium antarcticum</name>
    <dbReference type="NCBI Taxonomy" id="1206336"/>
    <lineage>
        <taxon>Bacteria</taxon>
        <taxon>Pseudomonadati</taxon>
        <taxon>Pseudomonadota</taxon>
        <taxon>Alphaproteobacteria</taxon>
        <taxon>Rhodobacterales</taxon>
        <taxon>Paracoccaceae</taxon>
        <taxon>Puniceibacterium</taxon>
    </lineage>
</organism>
<proteinExistence type="predicted"/>
<sequence>MANSTTQLTRDPAFDRFLGAAVGEDRHGTNVTVLSMFARLGIDPWDEASDLAGMADVPARKRLQALLSRFKDVPALVANSGEVVARLLAFLPEASASPRRAPDGTTAGLALPRLGAPIHWIIATVLLLVWLAVMAQG</sequence>
<comment type="caution">
    <text evidence="2">The sequence shown here is derived from an EMBL/GenBank/DDBJ whole genome shotgun (WGS) entry which is preliminary data.</text>
</comment>
<accession>A0A2G8RH71</accession>
<keyword evidence="1" id="KW-1133">Transmembrane helix</keyword>
<keyword evidence="1" id="KW-0812">Transmembrane</keyword>
<keyword evidence="1" id="KW-0472">Membrane</keyword>
<keyword evidence="3" id="KW-1185">Reference proteome</keyword>